<reference evidence="1 2" key="1">
    <citation type="journal article" date="2022" name="Nat. Genet.">
        <title>Improved pea reference genome and pan-genome highlight genomic features and evolutionary characteristics.</title>
        <authorList>
            <person name="Yang T."/>
            <person name="Liu R."/>
            <person name="Luo Y."/>
            <person name="Hu S."/>
            <person name="Wang D."/>
            <person name="Wang C."/>
            <person name="Pandey M.K."/>
            <person name="Ge S."/>
            <person name="Xu Q."/>
            <person name="Li N."/>
            <person name="Li G."/>
            <person name="Huang Y."/>
            <person name="Saxena R.K."/>
            <person name="Ji Y."/>
            <person name="Li M."/>
            <person name="Yan X."/>
            <person name="He Y."/>
            <person name="Liu Y."/>
            <person name="Wang X."/>
            <person name="Xiang C."/>
            <person name="Varshney R.K."/>
            <person name="Ding H."/>
            <person name="Gao S."/>
            <person name="Zong X."/>
        </authorList>
    </citation>
    <scope>NUCLEOTIDE SEQUENCE [LARGE SCALE GENOMIC DNA]</scope>
    <source>
        <strain evidence="1 2">cv. Zhongwan 6</strain>
    </source>
</reference>
<dbReference type="PANTHER" id="PTHR13593:SF133">
    <property type="entry name" value="PI-PLC X DOMAIN PLANT-LIKE PROTEIN"/>
    <property type="match status" value="1"/>
</dbReference>
<organism evidence="1 2">
    <name type="scientific">Pisum sativum</name>
    <name type="common">Garden pea</name>
    <name type="synonym">Lathyrus oleraceus</name>
    <dbReference type="NCBI Taxonomy" id="3888"/>
    <lineage>
        <taxon>Eukaryota</taxon>
        <taxon>Viridiplantae</taxon>
        <taxon>Streptophyta</taxon>
        <taxon>Embryophyta</taxon>
        <taxon>Tracheophyta</taxon>
        <taxon>Spermatophyta</taxon>
        <taxon>Magnoliopsida</taxon>
        <taxon>eudicotyledons</taxon>
        <taxon>Gunneridae</taxon>
        <taxon>Pentapetalae</taxon>
        <taxon>rosids</taxon>
        <taxon>fabids</taxon>
        <taxon>Fabales</taxon>
        <taxon>Fabaceae</taxon>
        <taxon>Papilionoideae</taxon>
        <taxon>50 kb inversion clade</taxon>
        <taxon>NPAAA clade</taxon>
        <taxon>Hologalegina</taxon>
        <taxon>IRL clade</taxon>
        <taxon>Fabeae</taxon>
        <taxon>Lathyrus</taxon>
    </lineage>
</organism>
<dbReference type="Pfam" id="PF26178">
    <property type="entry name" value="PI-PLC_cat"/>
    <property type="match status" value="1"/>
</dbReference>
<accession>A0A9D4XK38</accession>
<name>A0A9D4XK38_PEA</name>
<dbReference type="InterPro" id="IPR017946">
    <property type="entry name" value="PLC-like_Pdiesterase_TIM-brl"/>
</dbReference>
<comment type="caution">
    <text evidence="1">The sequence shown here is derived from an EMBL/GenBank/DDBJ whole genome shotgun (WGS) entry which is preliminary data.</text>
</comment>
<dbReference type="Gramene" id="Psat04G0581900-T1">
    <property type="protein sequence ID" value="KAI5422519.1"/>
    <property type="gene ID" value="KIW84_045819"/>
</dbReference>
<evidence type="ECO:0000313" key="2">
    <source>
        <dbReference type="Proteomes" id="UP001058974"/>
    </source>
</evidence>
<evidence type="ECO:0000313" key="1">
    <source>
        <dbReference type="EMBL" id="KAI5422519.1"/>
    </source>
</evidence>
<keyword evidence="2" id="KW-1185">Reference proteome</keyword>
<protein>
    <submittedName>
        <fullName evidence="1">Uncharacterized protein</fullName>
    </submittedName>
</protein>
<dbReference type="SUPFAM" id="SSF51695">
    <property type="entry name" value="PLC-like phosphodiesterases"/>
    <property type="match status" value="1"/>
</dbReference>
<dbReference type="GO" id="GO:0008081">
    <property type="term" value="F:phosphoric diester hydrolase activity"/>
    <property type="evidence" value="ECO:0007669"/>
    <property type="project" value="InterPro"/>
</dbReference>
<dbReference type="EMBL" id="JAMSHJ010000004">
    <property type="protein sequence ID" value="KAI5422519.1"/>
    <property type="molecule type" value="Genomic_DNA"/>
</dbReference>
<sequence>MSKMPKKGDDWPTVTEMVQANHRLIVFTSDASKEAQEGIAYQWKHIVENESGDPGVQKDSCPHRKESKALNSEGASLFLMNYFPTYPVQADLCKERSAPLAEMVNTCYKAAGNVVPNVIAVSFYMRSDGGGVFDIVDKINGHSLCGCGTVAACQAGVAGLKKNYSQSFIEFAVTQSAM</sequence>
<gene>
    <name evidence="1" type="ORF">KIW84_045819</name>
</gene>
<dbReference type="InterPro" id="IPR051057">
    <property type="entry name" value="PI-PLC_domain"/>
</dbReference>
<dbReference type="AlphaFoldDB" id="A0A9D4XK38"/>
<dbReference type="GO" id="GO:0006629">
    <property type="term" value="P:lipid metabolic process"/>
    <property type="evidence" value="ECO:0007669"/>
    <property type="project" value="InterPro"/>
</dbReference>
<proteinExistence type="predicted"/>
<dbReference type="PANTHER" id="PTHR13593">
    <property type="match status" value="1"/>
</dbReference>
<dbReference type="Proteomes" id="UP001058974">
    <property type="component" value="Chromosome 4"/>
</dbReference>